<sequence length="461" mass="49809">MYFELTPYLIMLIVPLTVVAIDLVINSKRIPYLLTIIGILISISLFLDILLSGTSFNKYMISVNKFSIYLSIIFLIGGILTATVSNEFLESAHAEFYSLLSFSLLGMMLAVSTKNLIMIYIGMELASLSLIPLVSFFKKKEKSTEAALKYLILNGISSALFIYGISLFYVSTSTTNLIQLSKISLGPLSLPALAFVVVGIGFKISAVPFHFWAPDTFEGAPTPITSFLSSSSKKMGFGVALLIFPMALASYQANWTTVFAILAVGTMTLGNIAAIKQENIKRMLAYSSISQSGYILIGLAVATKIGLAGSLIQILAHNLGSGAAFILIGGIALTINTELIEEFKGLGKSSPLIALALTICLLSLGGIPPFAGFLSKFILFLSAIEENMLWLAVIGIINSAISIYYYANVIKNMYFYDKQIKSEISRPFKIIAVFAILSLIAVGLGYDPILELAIEAANTLT</sequence>
<dbReference type="NCBIfam" id="TIGR01770">
    <property type="entry name" value="NDH_I_N"/>
    <property type="match status" value="1"/>
</dbReference>
<feature type="transmembrane region" description="Helical" evidence="5">
    <location>
        <begin position="32"/>
        <end position="54"/>
    </location>
</feature>
<dbReference type="STRING" id="1903181.BTN85_1468"/>
<dbReference type="Pfam" id="PF00361">
    <property type="entry name" value="Proton_antipo_M"/>
    <property type="match status" value="1"/>
</dbReference>
<gene>
    <name evidence="7" type="ORF">BTN85_1468</name>
</gene>
<reference evidence="7" key="1">
    <citation type="submission" date="2016-12" db="EMBL/GenBank/DDBJ databases">
        <title>Discovery of methanogenic haloarchaea.</title>
        <authorList>
            <person name="Sorokin D.Y."/>
            <person name="Makarova K.S."/>
            <person name="Abbas B."/>
            <person name="Ferrer M."/>
            <person name="Golyshin P.N."/>
        </authorList>
    </citation>
    <scope>NUCLEOTIDE SEQUENCE [LARGE SCALE GENOMIC DNA]</scope>
    <source>
        <strain evidence="7">HMET1</strain>
    </source>
</reference>
<dbReference type="Proteomes" id="UP000185744">
    <property type="component" value="Unassembled WGS sequence"/>
</dbReference>
<evidence type="ECO:0000256" key="4">
    <source>
        <dbReference type="ARBA" id="ARBA00023136"/>
    </source>
</evidence>
<dbReference type="InterPro" id="IPR010096">
    <property type="entry name" value="NADH-Q_OxRdtase_suN/2"/>
</dbReference>
<proteinExistence type="inferred from homology"/>
<evidence type="ECO:0000256" key="1">
    <source>
        <dbReference type="ARBA" id="ARBA00004141"/>
    </source>
</evidence>
<feature type="domain" description="NADH:quinone oxidoreductase/Mrp antiporter transmembrane" evidence="6">
    <location>
        <begin position="114"/>
        <end position="402"/>
    </location>
</feature>
<dbReference type="AlphaFoldDB" id="A0A1Q6DX79"/>
<evidence type="ECO:0000313" key="7">
    <source>
        <dbReference type="EMBL" id="OKY78963.1"/>
    </source>
</evidence>
<dbReference type="PANTHER" id="PTHR22773">
    <property type="entry name" value="NADH DEHYDROGENASE"/>
    <property type="match status" value="1"/>
</dbReference>
<dbReference type="GO" id="GO:0042773">
    <property type="term" value="P:ATP synthesis coupled electron transport"/>
    <property type="evidence" value="ECO:0007669"/>
    <property type="project" value="InterPro"/>
</dbReference>
<feature type="transmembrane region" description="Helical" evidence="5">
    <location>
        <begin position="96"/>
        <end position="111"/>
    </location>
</feature>
<feature type="transmembrane region" description="Helical" evidence="5">
    <location>
        <begin position="294"/>
        <end position="316"/>
    </location>
</feature>
<keyword evidence="4 5" id="KW-0472">Membrane</keyword>
<keyword evidence="2 5" id="KW-0812">Transmembrane</keyword>
<feature type="transmembrane region" description="Helical" evidence="5">
    <location>
        <begin position="352"/>
        <end position="375"/>
    </location>
</feature>
<feature type="transmembrane region" description="Helical" evidence="5">
    <location>
        <begin position="322"/>
        <end position="340"/>
    </location>
</feature>
<feature type="transmembrane region" description="Helical" evidence="5">
    <location>
        <begin position="117"/>
        <end position="138"/>
    </location>
</feature>
<keyword evidence="8" id="KW-1185">Reference proteome</keyword>
<evidence type="ECO:0000313" key="8">
    <source>
        <dbReference type="Proteomes" id="UP000185744"/>
    </source>
</evidence>
<accession>A0A1Q6DX79</accession>
<evidence type="ECO:0000256" key="5">
    <source>
        <dbReference type="SAM" id="Phobius"/>
    </source>
</evidence>
<feature type="transmembrane region" description="Helical" evidence="5">
    <location>
        <begin position="66"/>
        <end position="84"/>
    </location>
</feature>
<feature type="transmembrane region" description="Helical" evidence="5">
    <location>
        <begin position="150"/>
        <end position="170"/>
    </location>
</feature>
<dbReference type="HAMAP" id="MF_00445">
    <property type="entry name" value="NDH1_NuoN_1"/>
    <property type="match status" value="1"/>
</dbReference>
<feature type="transmembrane region" description="Helical" evidence="5">
    <location>
        <begin position="387"/>
        <end position="407"/>
    </location>
</feature>
<feature type="transmembrane region" description="Helical" evidence="5">
    <location>
        <begin position="257"/>
        <end position="274"/>
    </location>
</feature>
<evidence type="ECO:0000256" key="3">
    <source>
        <dbReference type="ARBA" id="ARBA00022989"/>
    </source>
</evidence>
<dbReference type="GO" id="GO:0016020">
    <property type="term" value="C:membrane"/>
    <property type="evidence" value="ECO:0007669"/>
    <property type="project" value="UniProtKB-SubCell"/>
</dbReference>
<evidence type="ECO:0000259" key="6">
    <source>
        <dbReference type="Pfam" id="PF00361"/>
    </source>
</evidence>
<dbReference type="EMBL" id="MSDW01000001">
    <property type="protein sequence ID" value="OKY78963.1"/>
    <property type="molecule type" value="Genomic_DNA"/>
</dbReference>
<feature type="transmembrane region" description="Helical" evidence="5">
    <location>
        <begin position="234"/>
        <end position="251"/>
    </location>
</feature>
<name>A0A1Q6DX79_METT1</name>
<dbReference type="InterPro" id="IPR001750">
    <property type="entry name" value="ND/Mrp_TM"/>
</dbReference>
<evidence type="ECO:0000256" key="2">
    <source>
        <dbReference type="ARBA" id="ARBA00022692"/>
    </source>
</evidence>
<comment type="subcellular location">
    <subcellularLocation>
        <location evidence="1">Membrane</location>
        <topology evidence="1">Multi-pass membrane protein</topology>
    </subcellularLocation>
</comment>
<feature type="transmembrane region" description="Helical" evidence="5">
    <location>
        <begin position="6"/>
        <end position="25"/>
    </location>
</feature>
<comment type="caution">
    <text evidence="7">The sequence shown here is derived from an EMBL/GenBank/DDBJ whole genome shotgun (WGS) entry which is preliminary data.</text>
</comment>
<dbReference type="InParanoid" id="A0A1Q6DX79"/>
<dbReference type="GO" id="GO:0008137">
    <property type="term" value="F:NADH dehydrogenase (ubiquinone) activity"/>
    <property type="evidence" value="ECO:0007669"/>
    <property type="project" value="InterPro"/>
</dbReference>
<organism evidence="7 8">
    <name type="scientific">Methanohalarchaeum thermophilum</name>
    <dbReference type="NCBI Taxonomy" id="1903181"/>
    <lineage>
        <taxon>Archaea</taxon>
        <taxon>Methanobacteriati</taxon>
        <taxon>Methanobacteriota</taxon>
        <taxon>Methanonatronarchaeia</taxon>
        <taxon>Methanonatronarchaeales</taxon>
        <taxon>Methanonatronarchaeaceae</taxon>
        <taxon>Candidatus Methanohalarchaeum</taxon>
    </lineage>
</organism>
<feature type="transmembrane region" description="Helical" evidence="5">
    <location>
        <begin position="428"/>
        <end position="446"/>
    </location>
</feature>
<protein>
    <submittedName>
        <fullName evidence="7">NADH dehydrogenase subunit N</fullName>
    </submittedName>
</protein>
<keyword evidence="3 5" id="KW-1133">Transmembrane helix</keyword>
<feature type="transmembrane region" description="Helical" evidence="5">
    <location>
        <begin position="190"/>
        <end position="213"/>
    </location>
</feature>